<dbReference type="AlphaFoldDB" id="A0A6J4KKE3"/>
<keyword evidence="2" id="KW-0645">Protease</keyword>
<feature type="non-terminal residue" evidence="2">
    <location>
        <position position="257"/>
    </location>
</feature>
<gene>
    <name evidence="2" type="ORF">AVDCRST_MAG68-1122</name>
</gene>
<feature type="compositionally biased region" description="Basic and acidic residues" evidence="1">
    <location>
        <begin position="228"/>
        <end position="246"/>
    </location>
</feature>
<proteinExistence type="predicted"/>
<feature type="compositionally biased region" description="Basic residues" evidence="1">
    <location>
        <begin position="74"/>
        <end position="93"/>
    </location>
</feature>
<feature type="non-terminal residue" evidence="2">
    <location>
        <position position="1"/>
    </location>
</feature>
<reference evidence="2" key="1">
    <citation type="submission" date="2020-02" db="EMBL/GenBank/DDBJ databases">
        <authorList>
            <person name="Meier V. D."/>
        </authorList>
    </citation>
    <scope>NUCLEOTIDE SEQUENCE</scope>
    <source>
        <strain evidence="2">AVDCRST_MAG68</strain>
    </source>
</reference>
<keyword evidence="2" id="KW-0378">Hydrolase</keyword>
<sequence>QHGLGRAGVHHRHRRALHARRVPQDRRHLPRLQRLQRHRRRQRLGLQRARHARGRHRGRQDVRHRQGRDDPRRQGVHLLRRQRQQHHHRRHRLGDRQPHQAGRRQPVAGRRRQPGDGRRGEPPVERGRVRGRGRGQLQRGCLHLVAGPRQHGDHGGLVHQRRRQVVVQQLGKLRGAVRAGQQHHLGLVHGRHGDQHHQRHLDGLAARGGRGRALQGHLRRRRVLHHPHLADQQRHGQRDHRQRDGHAQPPAVQGGPV</sequence>
<feature type="compositionally biased region" description="Basic residues" evidence="1">
    <location>
        <begin position="217"/>
        <end position="227"/>
    </location>
</feature>
<feature type="compositionally biased region" description="Basic residues" evidence="1">
    <location>
        <begin position="28"/>
        <end position="58"/>
    </location>
</feature>
<dbReference type="EMBL" id="CADCTW010000062">
    <property type="protein sequence ID" value="CAA9308620.1"/>
    <property type="molecule type" value="Genomic_DNA"/>
</dbReference>
<name>A0A6J4KKE3_9BACT</name>
<dbReference type="GO" id="GO:0008233">
    <property type="term" value="F:peptidase activity"/>
    <property type="evidence" value="ECO:0007669"/>
    <property type="project" value="UniProtKB-KW"/>
</dbReference>
<feature type="region of interest" description="Disordered" evidence="1">
    <location>
        <begin position="212"/>
        <end position="257"/>
    </location>
</feature>
<evidence type="ECO:0000256" key="1">
    <source>
        <dbReference type="SAM" id="MobiDB-lite"/>
    </source>
</evidence>
<feature type="compositionally biased region" description="Basic and acidic residues" evidence="1">
    <location>
        <begin position="59"/>
        <end position="73"/>
    </location>
</feature>
<dbReference type="GO" id="GO:0006508">
    <property type="term" value="P:proteolysis"/>
    <property type="evidence" value="ECO:0007669"/>
    <property type="project" value="UniProtKB-KW"/>
</dbReference>
<feature type="region of interest" description="Disordered" evidence="1">
    <location>
        <begin position="1"/>
        <end position="136"/>
    </location>
</feature>
<accession>A0A6J4KKE3</accession>
<evidence type="ECO:0000313" key="2">
    <source>
        <dbReference type="EMBL" id="CAA9308620.1"/>
    </source>
</evidence>
<protein>
    <submittedName>
        <fullName evidence="2">Alkaline serine exoprotease A</fullName>
        <ecNumber evidence="2">3.4.21.-</ecNumber>
    </submittedName>
</protein>
<feature type="compositionally biased region" description="Basic residues" evidence="1">
    <location>
        <begin position="8"/>
        <end position="21"/>
    </location>
</feature>
<dbReference type="EC" id="3.4.21.-" evidence="2"/>
<feature type="compositionally biased region" description="Basic and acidic residues" evidence="1">
    <location>
        <begin position="113"/>
        <end position="128"/>
    </location>
</feature>
<organism evidence="2">
    <name type="scientific">uncultured Gemmatimonadota bacterium</name>
    <dbReference type="NCBI Taxonomy" id="203437"/>
    <lineage>
        <taxon>Bacteria</taxon>
        <taxon>Pseudomonadati</taxon>
        <taxon>Gemmatimonadota</taxon>
        <taxon>environmental samples</taxon>
    </lineage>
</organism>